<organism evidence="1 2">
    <name type="scientific">Gordonia soli NBRC 108243</name>
    <dbReference type="NCBI Taxonomy" id="1223545"/>
    <lineage>
        <taxon>Bacteria</taxon>
        <taxon>Bacillati</taxon>
        <taxon>Actinomycetota</taxon>
        <taxon>Actinomycetes</taxon>
        <taxon>Mycobacteriales</taxon>
        <taxon>Gordoniaceae</taxon>
        <taxon>Gordonia</taxon>
    </lineage>
</organism>
<dbReference type="PANTHER" id="PTHR34853">
    <property type="match status" value="1"/>
</dbReference>
<evidence type="ECO:0000313" key="2">
    <source>
        <dbReference type="Proteomes" id="UP000011666"/>
    </source>
</evidence>
<dbReference type="Gene3D" id="1.10.260.130">
    <property type="match status" value="1"/>
</dbReference>
<dbReference type="Proteomes" id="UP000011666">
    <property type="component" value="Unassembled WGS sequence"/>
</dbReference>
<evidence type="ECO:0000313" key="1">
    <source>
        <dbReference type="EMBL" id="GAC67295.1"/>
    </source>
</evidence>
<dbReference type="Pfam" id="PF03583">
    <property type="entry name" value="LIP"/>
    <property type="match status" value="1"/>
</dbReference>
<sequence length="453" mass="47768">MHHNVIRADRRPWRHRATLILVAALVAGAGVIGSASPTSAAPGRLGSYGFYQPPQPLPSAKPGTILRRQVHPVTLSVPSQGGPIPAVATRIMYLSNDTHGRPAAVTGTYLRSSLPWNGPGPRPLVSVAPGTQGQGDQCAASKTIGNLPQYRFPLDLWFNYEILTTYTLLARGMNVVMTDYHGLGTPAMHDYVNRLAEGHAVLDSIRAAEQLTGRRAPAVVFGYSQGGGAAASAAELQSTYAPELDLRGTYSGAAPADLREVLRGPVINGIVPGAVGGAGPALLGYALNGIRADYPETRPAIDAALSPYGKQMLAESAQTCIGEAALRFMFRPPNVFTLGGVQPDQIIKRSPALRRAVDLQRIGTLKPSAPVLVAGGTQDDVIPYHQVRRMAGDWCAQGATVTLDTTTWLPPVFPGLAVGHGLEFLPALVSAQSWITDRLAGRPAPNSCRGGLS</sequence>
<dbReference type="GO" id="GO:0004806">
    <property type="term" value="F:triacylglycerol lipase activity"/>
    <property type="evidence" value="ECO:0007669"/>
    <property type="project" value="InterPro"/>
</dbReference>
<dbReference type="EMBL" id="BANX01000007">
    <property type="protein sequence ID" value="GAC67295.1"/>
    <property type="molecule type" value="Genomic_DNA"/>
</dbReference>
<dbReference type="Gene3D" id="3.40.50.1820">
    <property type="entry name" value="alpha/beta hydrolase"/>
    <property type="match status" value="1"/>
</dbReference>
<dbReference type="PANTHER" id="PTHR34853:SF1">
    <property type="entry name" value="LIPASE 5"/>
    <property type="match status" value="1"/>
</dbReference>
<dbReference type="PIRSF" id="PIRSF029171">
    <property type="entry name" value="Esterase_LipA"/>
    <property type="match status" value="1"/>
</dbReference>
<proteinExistence type="predicted"/>
<dbReference type="InterPro" id="IPR005152">
    <property type="entry name" value="Lipase_secreted"/>
</dbReference>
<dbReference type="GO" id="GO:0016042">
    <property type="term" value="P:lipid catabolic process"/>
    <property type="evidence" value="ECO:0007669"/>
    <property type="project" value="InterPro"/>
</dbReference>
<dbReference type="InterPro" id="IPR029058">
    <property type="entry name" value="AB_hydrolase_fold"/>
</dbReference>
<dbReference type="AlphaFoldDB" id="M0QFB7"/>
<dbReference type="OrthoDB" id="9798122at2"/>
<dbReference type="RefSeq" id="WP_007618320.1">
    <property type="nucleotide sequence ID" value="NZ_BANX01000007.1"/>
</dbReference>
<keyword evidence="2" id="KW-1185">Reference proteome</keyword>
<dbReference type="SUPFAM" id="SSF53474">
    <property type="entry name" value="alpha/beta-Hydrolases"/>
    <property type="match status" value="1"/>
</dbReference>
<accession>M0QFB7</accession>
<gene>
    <name evidence="1" type="ORF">GS4_07_00440</name>
</gene>
<dbReference type="STRING" id="1223545.GS4_07_00440"/>
<comment type="caution">
    <text evidence="1">The sequence shown here is derived from an EMBL/GenBank/DDBJ whole genome shotgun (WGS) entry which is preliminary data.</text>
</comment>
<reference evidence="1 2" key="1">
    <citation type="submission" date="2013-01" db="EMBL/GenBank/DDBJ databases">
        <title>Whole genome shotgun sequence of Gordonia soli NBRC 108243.</title>
        <authorList>
            <person name="Isaki-Nakamura S."/>
            <person name="Hosoyama A."/>
            <person name="Tsuchikane K."/>
            <person name="Ando Y."/>
            <person name="Baba S."/>
            <person name="Ohji S."/>
            <person name="Hamada M."/>
            <person name="Tamura T."/>
            <person name="Yamazoe A."/>
            <person name="Yamazaki S."/>
            <person name="Fujita N."/>
        </authorList>
    </citation>
    <scope>NUCLEOTIDE SEQUENCE [LARGE SCALE GENOMIC DNA]</scope>
    <source>
        <strain evidence="1 2">NBRC 108243</strain>
    </source>
</reference>
<dbReference type="eggNOG" id="COG2267">
    <property type="taxonomic scope" value="Bacteria"/>
</dbReference>
<protein>
    <submittedName>
        <fullName evidence="1">Putative lipase</fullName>
    </submittedName>
</protein>
<name>M0QFB7_9ACTN</name>